<dbReference type="InterPro" id="IPR050726">
    <property type="entry name" value="mGluR"/>
</dbReference>
<name>A0AA85B8Q9_9TREM</name>
<dbReference type="Pfam" id="PF01094">
    <property type="entry name" value="ANF_receptor"/>
    <property type="match status" value="1"/>
</dbReference>
<keyword evidence="11" id="KW-0807">Transducer</keyword>
<evidence type="ECO:0000256" key="8">
    <source>
        <dbReference type="ARBA" id="ARBA00023136"/>
    </source>
</evidence>
<keyword evidence="10" id="KW-0325">Glycoprotein</keyword>
<dbReference type="PRINTS" id="PR00248">
    <property type="entry name" value="GPCRMGR"/>
</dbReference>
<dbReference type="InterPro" id="IPR017978">
    <property type="entry name" value="GPCR_3_C"/>
</dbReference>
<keyword evidence="4 13" id="KW-0812">Transmembrane</keyword>
<feature type="transmembrane region" description="Helical" evidence="13">
    <location>
        <begin position="687"/>
        <end position="708"/>
    </location>
</feature>
<keyword evidence="8 13" id="KW-0472">Membrane</keyword>
<feature type="compositionally biased region" description="Low complexity" evidence="12">
    <location>
        <begin position="394"/>
        <end position="406"/>
    </location>
</feature>
<dbReference type="WBParaSite" id="SMTH1_37880.1">
    <property type="protein sequence ID" value="SMTH1_37880.1"/>
    <property type="gene ID" value="SMTH1_37880"/>
</dbReference>
<evidence type="ECO:0000256" key="13">
    <source>
        <dbReference type="SAM" id="Phobius"/>
    </source>
</evidence>
<feature type="compositionally biased region" description="Polar residues" evidence="12">
    <location>
        <begin position="910"/>
        <end position="923"/>
    </location>
</feature>
<feature type="region of interest" description="Disordered" evidence="12">
    <location>
        <begin position="910"/>
        <end position="941"/>
    </location>
</feature>
<keyword evidence="3" id="KW-1003">Cell membrane</keyword>
<evidence type="ECO:0000259" key="14">
    <source>
        <dbReference type="PROSITE" id="PS50259"/>
    </source>
</evidence>
<feature type="transmembrane region" description="Helical" evidence="13">
    <location>
        <begin position="654"/>
        <end position="675"/>
    </location>
</feature>
<feature type="domain" description="G-protein coupled receptors family 3 profile" evidence="14">
    <location>
        <begin position="617"/>
        <end position="881"/>
    </location>
</feature>
<dbReference type="GO" id="GO:0005886">
    <property type="term" value="C:plasma membrane"/>
    <property type="evidence" value="ECO:0007669"/>
    <property type="project" value="UniProtKB-SubCell"/>
</dbReference>
<dbReference type="InterPro" id="IPR000162">
    <property type="entry name" value="GPCR_3_mtglu_rcpt"/>
</dbReference>
<dbReference type="InterPro" id="IPR001828">
    <property type="entry name" value="ANF_lig-bd_rcpt"/>
</dbReference>
<evidence type="ECO:0000256" key="12">
    <source>
        <dbReference type="SAM" id="MobiDB-lite"/>
    </source>
</evidence>
<dbReference type="FunFam" id="2.10.50.30:FF:000004">
    <property type="entry name" value="Taste receptor type 1 member 3-like protein"/>
    <property type="match status" value="1"/>
</dbReference>
<evidence type="ECO:0000313" key="16">
    <source>
        <dbReference type="WBParaSite" id="SMTH1_37880.1"/>
    </source>
</evidence>
<feature type="transmembrane region" description="Helical" evidence="13">
    <location>
        <begin position="837"/>
        <end position="866"/>
    </location>
</feature>
<feature type="transmembrane region" description="Helical" evidence="13">
    <location>
        <begin position="616"/>
        <end position="642"/>
    </location>
</feature>
<dbReference type="CDD" id="cd06362">
    <property type="entry name" value="PBP1_mGluR"/>
    <property type="match status" value="1"/>
</dbReference>
<dbReference type="SUPFAM" id="SSF53822">
    <property type="entry name" value="Periplasmic binding protein-like I"/>
    <property type="match status" value="1"/>
</dbReference>
<dbReference type="PROSITE" id="PS50259">
    <property type="entry name" value="G_PROTEIN_RECEP_F3_4"/>
    <property type="match status" value="1"/>
</dbReference>
<keyword evidence="9" id="KW-0675">Receptor</keyword>
<dbReference type="InterPro" id="IPR000337">
    <property type="entry name" value="GPCR_3"/>
</dbReference>
<evidence type="ECO:0000256" key="1">
    <source>
        <dbReference type="ARBA" id="ARBA00004651"/>
    </source>
</evidence>
<dbReference type="PRINTS" id="PR00593">
    <property type="entry name" value="MTABOTROPICR"/>
</dbReference>
<accession>A0AA85B8Q9</accession>
<feature type="transmembrane region" description="Helical" evidence="13">
    <location>
        <begin position="776"/>
        <end position="795"/>
    </location>
</feature>
<dbReference type="InterPro" id="IPR038550">
    <property type="entry name" value="GPCR_3_9-Cys_sf"/>
</dbReference>
<organism evidence="15 16">
    <name type="scientific">Schistosoma mattheei</name>
    <dbReference type="NCBI Taxonomy" id="31246"/>
    <lineage>
        <taxon>Eukaryota</taxon>
        <taxon>Metazoa</taxon>
        <taxon>Spiralia</taxon>
        <taxon>Lophotrochozoa</taxon>
        <taxon>Platyhelminthes</taxon>
        <taxon>Trematoda</taxon>
        <taxon>Digenea</taxon>
        <taxon>Strigeidida</taxon>
        <taxon>Schistosomatoidea</taxon>
        <taxon>Schistosomatidae</taxon>
        <taxon>Schistosoma</taxon>
    </lineage>
</organism>
<dbReference type="PROSITE" id="PS00981">
    <property type="entry name" value="G_PROTEIN_RECEP_F3_3"/>
    <property type="match status" value="1"/>
</dbReference>
<dbReference type="Gene3D" id="2.10.50.30">
    <property type="entry name" value="GPCR, family 3, nine cysteines domain"/>
    <property type="match status" value="1"/>
</dbReference>
<keyword evidence="6 13" id="KW-1133">Transmembrane helix</keyword>
<evidence type="ECO:0000256" key="2">
    <source>
        <dbReference type="ARBA" id="ARBA00007242"/>
    </source>
</evidence>
<dbReference type="Pfam" id="PF00003">
    <property type="entry name" value="7tm_3"/>
    <property type="match status" value="1"/>
</dbReference>
<dbReference type="Gene3D" id="3.40.50.2300">
    <property type="match status" value="2"/>
</dbReference>
<dbReference type="PANTHER" id="PTHR24060">
    <property type="entry name" value="METABOTROPIC GLUTAMATE RECEPTOR"/>
    <property type="match status" value="1"/>
</dbReference>
<dbReference type="CDD" id="cd15934">
    <property type="entry name" value="7tmC_mGluRs_group2_3"/>
    <property type="match status" value="1"/>
</dbReference>
<dbReference type="GO" id="GO:0004930">
    <property type="term" value="F:G protein-coupled receptor activity"/>
    <property type="evidence" value="ECO:0007669"/>
    <property type="project" value="UniProtKB-KW"/>
</dbReference>
<dbReference type="InterPro" id="IPR028082">
    <property type="entry name" value="Peripla_BP_I"/>
</dbReference>
<feature type="compositionally biased region" description="Polar residues" evidence="12">
    <location>
        <begin position="932"/>
        <end position="941"/>
    </location>
</feature>
<comment type="subcellular location">
    <subcellularLocation>
        <location evidence="1">Cell membrane</location>
        <topology evidence="1">Multi-pass membrane protein</topology>
    </subcellularLocation>
</comment>
<evidence type="ECO:0000256" key="5">
    <source>
        <dbReference type="ARBA" id="ARBA00022729"/>
    </source>
</evidence>
<evidence type="ECO:0000256" key="7">
    <source>
        <dbReference type="ARBA" id="ARBA00023040"/>
    </source>
</evidence>
<evidence type="ECO:0000256" key="6">
    <source>
        <dbReference type="ARBA" id="ARBA00022989"/>
    </source>
</evidence>
<proteinExistence type="inferred from homology"/>
<evidence type="ECO:0000256" key="10">
    <source>
        <dbReference type="ARBA" id="ARBA00023180"/>
    </source>
</evidence>
<keyword evidence="7" id="KW-0297">G-protein coupled receptor</keyword>
<evidence type="ECO:0000256" key="11">
    <source>
        <dbReference type="ARBA" id="ARBA00023224"/>
    </source>
</evidence>
<evidence type="ECO:0000256" key="3">
    <source>
        <dbReference type="ARBA" id="ARBA00022475"/>
    </source>
</evidence>
<evidence type="ECO:0000256" key="4">
    <source>
        <dbReference type="ARBA" id="ARBA00022692"/>
    </source>
</evidence>
<reference evidence="16" key="1">
    <citation type="submission" date="2023-11" db="UniProtKB">
        <authorList>
            <consortium name="WormBaseParasite"/>
        </authorList>
    </citation>
    <scope>IDENTIFICATION</scope>
</reference>
<dbReference type="AlphaFoldDB" id="A0AA85B8Q9"/>
<evidence type="ECO:0000256" key="9">
    <source>
        <dbReference type="ARBA" id="ARBA00023170"/>
    </source>
</evidence>
<protein>
    <recommendedName>
        <fullName evidence="14">G-protein coupled receptors family 3 profile domain-containing protein</fullName>
    </recommendedName>
</protein>
<dbReference type="Proteomes" id="UP000050791">
    <property type="component" value="Unassembled WGS sequence"/>
</dbReference>
<feature type="region of interest" description="Disordered" evidence="12">
    <location>
        <begin position="385"/>
        <end position="406"/>
    </location>
</feature>
<sequence length="1244" mass="140105">MKYKVMLITFMIVLWFHLVIIINCFQRKYDKHTVASIPGDIMLGGLFPVHTSGVTTCESINPERGIQRVEAMLFTLDEINNNTNLLPGLTLGTTIRDTCSDTNHALEQALKFVQASTGSSSQLNKMNEQSENLNTRGVVGSSYSSVTILVANLFRLFSLPQISYASTTAVLSDKRAFPLFARTVPSDVVQAQAMATLVSAHNWTYVSTVRSAGDYGDSGMDAFWKEADKLGVCIAAREVIRGNTGPEDLDNIVNVLSKDFAKARVVVLFTGMDHTKLLLDAVRRAGLVNHFVWIASDGWGRENVPVSNNSREANGALTIEIQAEPIKAFTDYYLSLGRENHRNPWFREYWQDLIQCRESSTKRRERKSTNSKRYFMSKLSKNETNLENSREISSETSSLPSSCSDSPDLRLRDILGPDFKQEAKIQFVYDAVYAFASGLHILQKKLCPGNPLHPKWNKRDCLEKMLSYPGTAFYQLIINTSFTDNYGNYVAFDENGDGYGQYSIYNYARDPYTGQYHYRLVGDFQGGKLTMRARPIWPGGESKNFPVSQCSEECGFGEVRRLDKKQQCCWSCETCGVDQRVVNLTHCETCPFQHWPSKDKRTCELLELHYIDISTWFAIVPITFSSLGILITGGVILTWVFYSDTPLIRATGRELAYVQLAGCLVCYSCAFILIARPSIFTCSLQRILIGLGFAMMYASLLTKTNRIARIFDAAKRTTKRPVYISPRSQLAISGSLIALQLSLSAIWFGFDSPDTRIDEIRPGYLVLRCAMKDKSFLISLAYNMILIIVCTAYAVKTRQIPENFNESKFIGFTMYTTCIIWLAFLPMYYATISNHQIQIATLCISINLSASVMLCCLFFPKLYIIYLRPEKNVRRLTMNNMTAKQKFANLVKEKSSINMCVSSYASDNTSLTVSSSTKTGLQTDSDKGILTSPGNPTQSTVTSSNCLKLVQHHNNQFFNEPSRSNSSITQSVQVICNPIVSDYIASVTTTTTTPSIMKTSITLADDKQSSTYVNTLFINYLNQKQNDYLSNKSCNNFPTPTPLLLDNIPNRLSLINSVYCDEDNVTTEDEDNYTISAKTSFSTINSNKNKMSTIKMNNFITDHYNSTTIHSNEMKINKTEQYSQGQNSEFNQLSNEYNHNQFNKISILNNNNNNISKYIPSQFTNRNLTSFSPTISLGSIESPNLSVPSSDLYNHSYCDDTIIQNSENNDSSYRDNESLFVRINKQKKTNSRNIDYTKQTVTAL</sequence>
<dbReference type="FunFam" id="3.40.50.2300:FF:000145">
    <property type="entry name" value="Glutamate receptor, metabotropic"/>
    <property type="match status" value="1"/>
</dbReference>
<feature type="transmembrane region" description="Helical" evidence="13">
    <location>
        <begin position="5"/>
        <end position="22"/>
    </location>
</feature>
<comment type="similarity">
    <text evidence="2">Belongs to the G-protein coupled receptor 3 family.</text>
</comment>
<dbReference type="InterPro" id="IPR017979">
    <property type="entry name" value="GPCR_3_CS"/>
</dbReference>
<evidence type="ECO:0000313" key="15">
    <source>
        <dbReference type="Proteomes" id="UP000050791"/>
    </source>
</evidence>
<keyword evidence="5" id="KW-0732">Signal</keyword>
<feature type="transmembrane region" description="Helical" evidence="13">
    <location>
        <begin position="807"/>
        <end position="831"/>
    </location>
</feature>